<comment type="caution">
    <text evidence="3">The sequence shown here is derived from an EMBL/GenBank/DDBJ whole genome shotgun (WGS) entry which is preliminary data.</text>
</comment>
<protein>
    <submittedName>
        <fullName evidence="3">DUF418 domain-containing protein</fullName>
    </submittedName>
</protein>
<evidence type="ECO:0000259" key="2">
    <source>
        <dbReference type="Pfam" id="PF04235"/>
    </source>
</evidence>
<feature type="transmembrane region" description="Helical" evidence="1">
    <location>
        <begin position="272"/>
        <end position="296"/>
    </location>
</feature>
<dbReference type="PANTHER" id="PTHR30590:SF2">
    <property type="entry name" value="INNER MEMBRANE PROTEIN"/>
    <property type="match status" value="1"/>
</dbReference>
<feature type="transmembrane region" description="Helical" evidence="1">
    <location>
        <begin position="52"/>
        <end position="75"/>
    </location>
</feature>
<feature type="transmembrane region" description="Helical" evidence="1">
    <location>
        <begin position="242"/>
        <end position="260"/>
    </location>
</feature>
<evidence type="ECO:0000313" key="3">
    <source>
        <dbReference type="EMBL" id="NNA96125.1"/>
    </source>
</evidence>
<feature type="domain" description="DUF418" evidence="2">
    <location>
        <begin position="223"/>
        <end position="382"/>
    </location>
</feature>
<keyword evidence="1" id="KW-1133">Transmembrane helix</keyword>
<dbReference type="EMBL" id="JAAQYP010000018">
    <property type="protein sequence ID" value="NNA96125.1"/>
    <property type="molecule type" value="Genomic_DNA"/>
</dbReference>
<dbReference type="InterPro" id="IPR052529">
    <property type="entry name" value="Bact_Transport_Assoc"/>
</dbReference>
<dbReference type="PANTHER" id="PTHR30590">
    <property type="entry name" value="INNER MEMBRANE PROTEIN"/>
    <property type="match status" value="1"/>
</dbReference>
<feature type="transmembrane region" description="Helical" evidence="1">
    <location>
        <begin position="143"/>
        <end position="164"/>
    </location>
</feature>
<feature type="transmembrane region" description="Helical" evidence="1">
    <location>
        <begin position="341"/>
        <end position="360"/>
    </location>
</feature>
<gene>
    <name evidence="3" type="ORF">HBO33_13190</name>
</gene>
<feature type="transmembrane region" description="Helical" evidence="1">
    <location>
        <begin position="119"/>
        <end position="136"/>
    </location>
</feature>
<reference evidence="3 4" key="1">
    <citation type="journal article" date="2020" name="Front. Microbiol.">
        <title>Genetic Organization of the aprX-lipA2 Operon Affects the Proteolytic Potential of Pseudomonas Species in Milk.</title>
        <authorList>
            <person name="Maier C."/>
            <person name="Huptas C."/>
            <person name="von Neubeck M."/>
            <person name="Scherer S."/>
            <person name="Wenning M."/>
            <person name="Lucking G."/>
        </authorList>
    </citation>
    <scope>NUCLEOTIDE SEQUENCE [LARGE SCALE GENOMIC DNA]</scope>
    <source>
        <strain evidence="3 4">G4779</strain>
    </source>
</reference>
<dbReference type="Proteomes" id="UP000542111">
    <property type="component" value="Unassembled WGS sequence"/>
</dbReference>
<dbReference type="RefSeq" id="WP_169897894.1">
    <property type="nucleotide sequence ID" value="NZ_JAAQYP010000018.1"/>
</dbReference>
<name>A0A7Y1MPS1_9PSED</name>
<dbReference type="AlphaFoldDB" id="A0A7Y1MPS1"/>
<feature type="transmembrane region" description="Helical" evidence="1">
    <location>
        <begin position="316"/>
        <end position="335"/>
    </location>
</feature>
<keyword evidence="1" id="KW-0812">Transmembrane</keyword>
<accession>A0A7Y1MPS1</accession>
<feature type="transmembrane region" description="Helical" evidence="1">
    <location>
        <begin position="204"/>
        <end position="222"/>
    </location>
</feature>
<dbReference type="InterPro" id="IPR007349">
    <property type="entry name" value="DUF418"/>
</dbReference>
<sequence length="393" mass="42772">MPATANARLVQVDALRGFALLGILSVNIWAFADPYYASAASNPAYASLLDHGVRLLVALLFETKFYLLFSFLFGYSFTLQMAAAERAEAAFVPRMLRRQLALLALGLAHGALLYYGEILSTYALLGLVLLAARNLAAAHARRWAIGLVVVACSLWMVLGILQGLEGEWVGAGHDEAQAKLAAFSAGALQTLQFHSREVWNTVPALWLLQGPSALAMFLFGYAAGRQQWLASPQAWEPRAGRLLLMTAPLGLLGALVYALAAAYRPGGGLETFAFGLGQLTAPLLTAAYGLGMLALFNTPRGARLCARLAPLGKMALSNYLMQSIVLGLLFTGYGAGGINQVEPWLLLPMAATIFILQMWLSTHWLRRHPYGPFEWLLRAATLLAWPQWRREAR</sequence>
<evidence type="ECO:0000313" key="4">
    <source>
        <dbReference type="Proteomes" id="UP000542111"/>
    </source>
</evidence>
<dbReference type="Pfam" id="PF04235">
    <property type="entry name" value="DUF418"/>
    <property type="match status" value="1"/>
</dbReference>
<proteinExistence type="predicted"/>
<keyword evidence="1" id="KW-0472">Membrane</keyword>
<evidence type="ECO:0000256" key="1">
    <source>
        <dbReference type="SAM" id="Phobius"/>
    </source>
</evidence>
<feature type="transmembrane region" description="Helical" evidence="1">
    <location>
        <begin position="12"/>
        <end position="32"/>
    </location>
</feature>
<organism evidence="3 4">
    <name type="scientific">Pseudomonas gessardii</name>
    <dbReference type="NCBI Taxonomy" id="78544"/>
    <lineage>
        <taxon>Bacteria</taxon>
        <taxon>Pseudomonadati</taxon>
        <taxon>Pseudomonadota</taxon>
        <taxon>Gammaproteobacteria</taxon>
        <taxon>Pseudomonadales</taxon>
        <taxon>Pseudomonadaceae</taxon>
        <taxon>Pseudomonas</taxon>
    </lineage>
</organism>